<proteinExistence type="predicted"/>
<sequence length="74" mass="8013">MSAKLLKFQQRGTPKSLFSNALNESDDIDAALIVCLRKDGTVTTDWTKLSSSVAAFGLVSMLHKEVLKAVEESA</sequence>
<evidence type="ECO:0000313" key="2">
    <source>
        <dbReference type="Proteomes" id="UP000571084"/>
    </source>
</evidence>
<dbReference type="EMBL" id="JACHHQ010000005">
    <property type="protein sequence ID" value="MBB5200827.1"/>
    <property type="molecule type" value="Genomic_DNA"/>
</dbReference>
<evidence type="ECO:0000313" key="1">
    <source>
        <dbReference type="EMBL" id="MBB5200827.1"/>
    </source>
</evidence>
<reference evidence="1 2" key="1">
    <citation type="submission" date="2020-08" db="EMBL/GenBank/DDBJ databases">
        <title>Genomic Encyclopedia of Type Strains, Phase IV (KMG-IV): sequencing the most valuable type-strain genomes for metagenomic binning, comparative biology and taxonomic classification.</title>
        <authorList>
            <person name="Goeker M."/>
        </authorList>
    </citation>
    <scope>NUCLEOTIDE SEQUENCE [LARGE SCALE GENOMIC DNA]</scope>
    <source>
        <strain evidence="1 2">DSM 23240</strain>
    </source>
</reference>
<dbReference type="AlphaFoldDB" id="A0A840RQW4"/>
<organism evidence="1 2">
    <name type="scientific">Glaciimonas immobilis</name>
    <dbReference type="NCBI Taxonomy" id="728004"/>
    <lineage>
        <taxon>Bacteria</taxon>
        <taxon>Pseudomonadati</taxon>
        <taxon>Pseudomonadota</taxon>
        <taxon>Betaproteobacteria</taxon>
        <taxon>Burkholderiales</taxon>
        <taxon>Oxalobacteraceae</taxon>
        <taxon>Glaciimonas</taxon>
    </lineage>
</organism>
<dbReference type="Proteomes" id="UP000571084">
    <property type="component" value="Unassembled WGS sequence"/>
</dbReference>
<dbReference type="RefSeq" id="WP_168055725.1">
    <property type="nucleotide sequence ID" value="NZ_JAAOZT010000007.1"/>
</dbReference>
<gene>
    <name evidence="1" type="ORF">HNR39_002669</name>
</gene>
<name>A0A840RQW4_9BURK</name>
<accession>A0A840RQW4</accession>
<comment type="caution">
    <text evidence="1">The sequence shown here is derived from an EMBL/GenBank/DDBJ whole genome shotgun (WGS) entry which is preliminary data.</text>
</comment>
<protein>
    <submittedName>
        <fullName evidence="1">Uncharacterized protein</fullName>
    </submittedName>
</protein>
<keyword evidence="2" id="KW-1185">Reference proteome</keyword>